<dbReference type="EMBL" id="OV170229">
    <property type="protein sequence ID" value="CAH0731075.1"/>
    <property type="molecule type" value="Genomic_DNA"/>
</dbReference>
<dbReference type="OrthoDB" id="6433782at2759"/>
<dbReference type="Proteomes" id="UP000838878">
    <property type="component" value="Chromosome 9"/>
</dbReference>
<keyword evidence="2" id="KW-1185">Reference proteome</keyword>
<evidence type="ECO:0000313" key="1">
    <source>
        <dbReference type="EMBL" id="CAH0731075.1"/>
    </source>
</evidence>
<name>A0A8J9VPR6_9NEOP</name>
<dbReference type="AlphaFoldDB" id="A0A8J9VPR6"/>
<accession>A0A8J9VPR6</accession>
<evidence type="ECO:0008006" key="3">
    <source>
        <dbReference type="Google" id="ProtNLM"/>
    </source>
</evidence>
<organism evidence="1 2">
    <name type="scientific">Brenthis ino</name>
    <name type="common">lesser marbled fritillary</name>
    <dbReference type="NCBI Taxonomy" id="405034"/>
    <lineage>
        <taxon>Eukaryota</taxon>
        <taxon>Metazoa</taxon>
        <taxon>Ecdysozoa</taxon>
        <taxon>Arthropoda</taxon>
        <taxon>Hexapoda</taxon>
        <taxon>Insecta</taxon>
        <taxon>Pterygota</taxon>
        <taxon>Neoptera</taxon>
        <taxon>Endopterygota</taxon>
        <taxon>Lepidoptera</taxon>
        <taxon>Glossata</taxon>
        <taxon>Ditrysia</taxon>
        <taxon>Papilionoidea</taxon>
        <taxon>Nymphalidae</taxon>
        <taxon>Heliconiinae</taxon>
        <taxon>Argynnini</taxon>
        <taxon>Brenthis</taxon>
    </lineage>
</organism>
<proteinExistence type="predicted"/>
<sequence length="143" mass="16403">MRQNKYEIISFLQKREETRQKALETIANRNVEDPELAMFSDYVKNVLQKLPSTLKVKAKKEIFDVLVKYEYESLNVEASTPMLPAKLNSPKLSADSVPRTNLNTLSTYNFRAYSPISQAVDMDMEATDLSLIRIITEDDGTYD</sequence>
<feature type="non-terminal residue" evidence="1">
    <location>
        <position position="143"/>
    </location>
</feature>
<reference evidence="1" key="1">
    <citation type="submission" date="2021-12" db="EMBL/GenBank/DDBJ databases">
        <authorList>
            <person name="Martin H S."/>
        </authorList>
    </citation>
    <scope>NUCLEOTIDE SEQUENCE</scope>
</reference>
<gene>
    <name evidence="1" type="ORF">BINO364_LOCUS15987</name>
</gene>
<evidence type="ECO:0000313" key="2">
    <source>
        <dbReference type="Proteomes" id="UP000838878"/>
    </source>
</evidence>
<protein>
    <recommendedName>
        <fullName evidence="3">BESS domain-containing protein</fullName>
    </recommendedName>
</protein>